<protein>
    <submittedName>
        <fullName evidence="2">Uncharacterized protein</fullName>
    </submittedName>
</protein>
<gene>
    <name evidence="2" type="ORF">DY251_04995</name>
</gene>
<keyword evidence="1" id="KW-0812">Transmembrane</keyword>
<dbReference type="EMBL" id="QURN01000004">
    <property type="protein sequence ID" value="RFC68341.1"/>
    <property type="molecule type" value="Genomic_DNA"/>
</dbReference>
<dbReference type="AlphaFoldDB" id="A0A371XGK0"/>
<keyword evidence="1" id="KW-0472">Membrane</keyword>
<comment type="caution">
    <text evidence="2">The sequence shown here is derived from an EMBL/GenBank/DDBJ whole genome shotgun (WGS) entry which is preliminary data.</text>
</comment>
<dbReference type="Proteomes" id="UP000262379">
    <property type="component" value="Unassembled WGS sequence"/>
</dbReference>
<keyword evidence="1" id="KW-1133">Transmembrane helix</keyword>
<name>A0A371XGK0_9HYPH</name>
<proteinExistence type="predicted"/>
<keyword evidence="3" id="KW-1185">Reference proteome</keyword>
<evidence type="ECO:0000313" key="3">
    <source>
        <dbReference type="Proteomes" id="UP000262379"/>
    </source>
</evidence>
<reference evidence="3" key="1">
    <citation type="submission" date="2018-08" db="EMBL/GenBank/DDBJ databases">
        <authorList>
            <person name="Im W.T."/>
        </authorList>
    </citation>
    <scope>NUCLEOTIDE SEQUENCE [LARGE SCALE GENOMIC DNA]</scope>
    <source>
        <strain evidence="3">LA-28</strain>
    </source>
</reference>
<evidence type="ECO:0000256" key="1">
    <source>
        <dbReference type="SAM" id="Phobius"/>
    </source>
</evidence>
<organism evidence="2 3">
    <name type="scientific">Mesorhizobium denitrificans</name>
    <dbReference type="NCBI Taxonomy" id="2294114"/>
    <lineage>
        <taxon>Bacteria</taxon>
        <taxon>Pseudomonadati</taxon>
        <taxon>Pseudomonadota</taxon>
        <taxon>Alphaproteobacteria</taxon>
        <taxon>Hyphomicrobiales</taxon>
        <taxon>Phyllobacteriaceae</taxon>
        <taxon>Mesorhizobium</taxon>
    </lineage>
</organism>
<evidence type="ECO:0000313" key="2">
    <source>
        <dbReference type="EMBL" id="RFC68341.1"/>
    </source>
</evidence>
<accession>A0A371XGK0</accession>
<sequence length="59" mass="7021">MYYDHFRPPDHFSPLGKIAFRTFCSLLFIIGMSLFIRFVLPLVETHVSVPFRDWVLSLF</sequence>
<feature type="transmembrane region" description="Helical" evidence="1">
    <location>
        <begin position="20"/>
        <end position="40"/>
    </location>
</feature>